<dbReference type="EMBL" id="CP144529">
    <property type="protein sequence ID" value="WWC73590.1"/>
    <property type="molecule type" value="Genomic_DNA"/>
</dbReference>
<dbReference type="CDD" id="cd03250">
    <property type="entry name" value="ABCC_MRP_domain1"/>
    <property type="match status" value="1"/>
</dbReference>
<sequence>MPVPFYDPSPAPDAVFQHEKIPLERANIFSRFLYTWISPMLKVGYSRPLQIEDLWSLSEDLKCQTHAERLQKHFMRRMPPSRRPKSSQNEETPLNGKSAVYNEKQGSTDTRYKERDEIENNAVITTSETKIGEPSPEHIKLYGKKKAQKIAYDTLVIEDGKEYDMSLWYAGYFAFWHPYWTAVILNVFGKAIRVAAPLVTKKLIEYLTISHDYYKAQQDGTSLEGLEAPQKVGYGIGLAIALFAMQFIPSLLFYKADQVELIMSSQLKMALVDLISRKSMRLSGKAKNEMTNGRLITLVSSDCSIVAYAMTFFGTLFFDTFTIAAGVALLIYNLGYPALVGVAIVAVAGPAQWWMAKKFMVFSDRQEQHTDKRVGLLTEVLNNVRAVKLYAYERFFGEKVSKIRRHELQNLRGKALSRAGLTAILNVIPTFAAILTFVTYGLTNHPLNAAVIFSGLQWFAIIRVPVALLPMTVAAIGDMAVSLGRIRRALKAEELVEKLHIESDLEYGIDVQADFRYDASPKHKNDTKTGEGKGAEEGKSSERKRSRKEKRAEAKIEKEKDKKRKKLGMPMDVDPDEDDLDVPFSLTGVELKIPRGALVCVVGRVGTGKTTLLHGLINEVRKTAGHAKFGGRVSYVPQQAWVQSGTVRDNITFASRENDVDQTRINETIFACALQSDIENWEYGDQTKVGEKGITLSGGQRQRLCLARAAYDHSEIVLLDDPLSAVDAAVGHHLLANCILKGPFADRTRILVTHHLDVLPRADLVLVLDRLTEHEGRIVQQGTYAELRHREGIFRSLMEEFGTIEKLEKPTDNTDQLEIELKSEPTSTQDRTGQDTLEEEKKPEIPKKSNLEESKQFMDEERITGKVTWSTYLAYFRALNSPFYIAICAASLLLTQASSVGNSLFLGFWTGSSINGFTQGEYMGVYGGLGAAQAFFNFATVFSIALAGMRASFNLFNGGWSAVMRSPVAWHDQTPTGRIISRLSKDIRILDDQFTSISYQLLSNTLIIAGTMGLVIYTYPWLGFMFIPLGCAFYLCTAFYTRTSRELKRVESLIRSNWYTSFSEQLAGLAVIRAFDRQEDFQRRMQDGLNQEQQAYVLTITCQRWLSVRLEALSQGIILMIGIIGVVNRNHVSPERFGVVLTYALQSAYIFTLFVPLWAQFEQDMNCVERLNHYNALSSEALPLLPSDPKSDEWPNQGTIEFQQVSLRYRPELPLVLKDLTFSIQAGEKIGIIGRTGAGKSSVAQALFRTVEVESGKILVDGINLKDLGLETLRSRIAIIPQDAFLFAGTIRDNLDPTSSRSDAELNEALNLIKNHPRVSSTLRDKLNLDASVASDGSNFSAGEKQLLSLIRALSRYCKILLLDEATSSVDPETDSLIQGIIQTEFSNITLLSIAHRLQTVAYYDRILVLDKGQVKEFDTPLKLFDNKTSIFRDLCEKKHIGRDDLVKIKKEAESTKKVKTDTDIL</sequence>
<feature type="region of interest" description="Disordered" evidence="9">
    <location>
        <begin position="818"/>
        <end position="853"/>
    </location>
</feature>
<evidence type="ECO:0000256" key="1">
    <source>
        <dbReference type="ARBA" id="ARBA00004141"/>
    </source>
</evidence>
<feature type="transmembrane region" description="Helical" evidence="10">
    <location>
        <begin position="925"/>
        <end position="947"/>
    </location>
</feature>
<dbReference type="GO" id="GO:0140359">
    <property type="term" value="F:ABC-type transporter activity"/>
    <property type="evidence" value="ECO:0007669"/>
    <property type="project" value="InterPro"/>
</dbReference>
<evidence type="ECO:0000256" key="8">
    <source>
        <dbReference type="ARBA" id="ARBA00023136"/>
    </source>
</evidence>
<dbReference type="GO" id="GO:0016887">
    <property type="term" value="F:ATP hydrolysis activity"/>
    <property type="evidence" value="ECO:0007669"/>
    <property type="project" value="InterPro"/>
</dbReference>
<keyword evidence="7 10" id="KW-1133">Transmembrane helix</keyword>
<reference evidence="13" key="1">
    <citation type="submission" date="2013-07" db="EMBL/GenBank/DDBJ databases">
        <authorList>
            <consortium name="The Broad Institute Genome Sequencing Platform"/>
            <person name="Cuomo C."/>
            <person name="Litvintseva A."/>
            <person name="Chen Y."/>
            <person name="Heitman J."/>
            <person name="Sun S."/>
            <person name="Springer D."/>
            <person name="Dromer F."/>
            <person name="Young S.K."/>
            <person name="Zeng Q."/>
            <person name="Gargeya S."/>
            <person name="Fitzgerald M."/>
            <person name="Abouelleil A."/>
            <person name="Alvarado L."/>
            <person name="Berlin A.M."/>
            <person name="Chapman S.B."/>
            <person name="Dewar J."/>
            <person name="Goldberg J."/>
            <person name="Griggs A."/>
            <person name="Gujja S."/>
            <person name="Hansen M."/>
            <person name="Howarth C."/>
            <person name="Imamovic A."/>
            <person name="Larimer J."/>
            <person name="McCowan C."/>
            <person name="Murphy C."/>
            <person name="Pearson M."/>
            <person name="Priest M."/>
            <person name="Roberts A."/>
            <person name="Saif S."/>
            <person name="Shea T."/>
            <person name="Sykes S."/>
            <person name="Wortman J."/>
            <person name="Nusbaum C."/>
            <person name="Birren B."/>
        </authorList>
    </citation>
    <scope>NUCLEOTIDE SEQUENCE</scope>
    <source>
        <strain evidence="13">CBS 10737</strain>
    </source>
</reference>
<keyword evidence="3 10" id="KW-0812">Transmembrane</keyword>
<dbReference type="GO" id="GO:0005524">
    <property type="term" value="F:ATP binding"/>
    <property type="evidence" value="ECO:0007669"/>
    <property type="project" value="UniProtKB-KW"/>
</dbReference>
<dbReference type="InterPro" id="IPR003593">
    <property type="entry name" value="AAA+_ATPase"/>
</dbReference>
<evidence type="ECO:0008006" key="15">
    <source>
        <dbReference type="Google" id="ProtNLM"/>
    </source>
</evidence>
<feature type="compositionally biased region" description="Basic and acidic residues" evidence="9">
    <location>
        <begin position="550"/>
        <end position="560"/>
    </location>
</feature>
<dbReference type="GO" id="GO:0016020">
    <property type="term" value="C:membrane"/>
    <property type="evidence" value="ECO:0007669"/>
    <property type="project" value="UniProtKB-SubCell"/>
</dbReference>
<evidence type="ECO:0000256" key="4">
    <source>
        <dbReference type="ARBA" id="ARBA00022737"/>
    </source>
</evidence>
<evidence type="ECO:0000256" key="2">
    <source>
        <dbReference type="ARBA" id="ARBA00022448"/>
    </source>
</evidence>
<evidence type="ECO:0000256" key="5">
    <source>
        <dbReference type="ARBA" id="ARBA00022741"/>
    </source>
</evidence>
<dbReference type="SMART" id="SM00382">
    <property type="entry name" value="AAA"/>
    <property type="match status" value="2"/>
</dbReference>
<dbReference type="InterPro" id="IPR036640">
    <property type="entry name" value="ABC1_TM_sf"/>
</dbReference>
<feature type="compositionally biased region" description="Basic and acidic residues" evidence="9">
    <location>
        <begin position="839"/>
        <end position="853"/>
    </location>
</feature>
<dbReference type="SUPFAM" id="SSF90123">
    <property type="entry name" value="ABC transporter transmembrane region"/>
    <property type="match status" value="2"/>
</dbReference>
<dbReference type="PROSITE" id="PS50929">
    <property type="entry name" value="ABC_TM1F"/>
    <property type="match status" value="2"/>
</dbReference>
<dbReference type="CDD" id="cd03244">
    <property type="entry name" value="ABCC_MRP_domain2"/>
    <property type="match status" value="1"/>
</dbReference>
<dbReference type="PROSITE" id="PS50893">
    <property type="entry name" value="ABC_TRANSPORTER_2"/>
    <property type="match status" value="2"/>
</dbReference>
<keyword evidence="2" id="KW-0813">Transport</keyword>
<evidence type="ECO:0000256" key="6">
    <source>
        <dbReference type="ARBA" id="ARBA00022840"/>
    </source>
</evidence>
<accession>A0AAJ8LCF6</accession>
<dbReference type="PANTHER" id="PTHR24223">
    <property type="entry name" value="ATP-BINDING CASSETTE SUB-FAMILY C"/>
    <property type="match status" value="1"/>
</dbReference>
<evidence type="ECO:0000256" key="3">
    <source>
        <dbReference type="ARBA" id="ARBA00022692"/>
    </source>
</evidence>
<organism evidence="13 14">
    <name type="scientific">Kwoniella pini CBS 10737</name>
    <dbReference type="NCBI Taxonomy" id="1296096"/>
    <lineage>
        <taxon>Eukaryota</taxon>
        <taxon>Fungi</taxon>
        <taxon>Dikarya</taxon>
        <taxon>Basidiomycota</taxon>
        <taxon>Agaricomycotina</taxon>
        <taxon>Tremellomycetes</taxon>
        <taxon>Tremellales</taxon>
        <taxon>Cryptococcaceae</taxon>
        <taxon>Kwoniella</taxon>
    </lineage>
</organism>
<feature type="transmembrane region" description="Helical" evidence="10">
    <location>
        <begin position="305"/>
        <end position="332"/>
    </location>
</feature>
<dbReference type="SUPFAM" id="SSF52540">
    <property type="entry name" value="P-loop containing nucleoside triphosphate hydrolases"/>
    <property type="match status" value="2"/>
</dbReference>
<feature type="transmembrane region" description="Helical" evidence="10">
    <location>
        <begin position="232"/>
        <end position="254"/>
    </location>
</feature>
<dbReference type="GeneID" id="30174263"/>
<evidence type="ECO:0000313" key="13">
    <source>
        <dbReference type="EMBL" id="WWC73590.1"/>
    </source>
</evidence>
<feature type="transmembrane region" description="Helical" evidence="10">
    <location>
        <begin position="1137"/>
        <end position="1159"/>
    </location>
</feature>
<feature type="domain" description="ABC transmembrane type-1" evidence="12">
    <location>
        <begin position="180"/>
        <end position="478"/>
    </location>
</feature>
<feature type="domain" description="ABC transmembrane type-1" evidence="12">
    <location>
        <begin position="886"/>
        <end position="1163"/>
    </location>
</feature>
<dbReference type="CDD" id="cd18597">
    <property type="entry name" value="ABC_6TM_YOR1_D1_like"/>
    <property type="match status" value="1"/>
</dbReference>
<dbReference type="InterPro" id="IPR050173">
    <property type="entry name" value="ABC_transporter_C-like"/>
</dbReference>
<feature type="region of interest" description="Disordered" evidence="9">
    <location>
        <begin position="72"/>
        <end position="112"/>
    </location>
</feature>
<feature type="transmembrane region" description="Helical" evidence="10">
    <location>
        <begin position="338"/>
        <end position="356"/>
    </location>
</feature>
<evidence type="ECO:0000256" key="10">
    <source>
        <dbReference type="SAM" id="Phobius"/>
    </source>
</evidence>
<dbReference type="PANTHER" id="PTHR24223:SF415">
    <property type="entry name" value="FI20190P1"/>
    <property type="match status" value="1"/>
</dbReference>
<feature type="transmembrane region" description="Helical" evidence="10">
    <location>
        <begin position="458"/>
        <end position="481"/>
    </location>
</feature>
<feature type="transmembrane region" description="Helical" evidence="10">
    <location>
        <begin position="997"/>
        <end position="1017"/>
    </location>
</feature>
<feature type="domain" description="ABC transporter" evidence="11">
    <location>
        <begin position="1200"/>
        <end position="1437"/>
    </location>
</feature>
<dbReference type="CDD" id="cd18606">
    <property type="entry name" value="ABC_6TM_YOR1_D2_like"/>
    <property type="match status" value="1"/>
</dbReference>
<dbReference type="FunFam" id="3.40.50.300:FF:000565">
    <property type="entry name" value="ABC bile acid transporter"/>
    <property type="match status" value="1"/>
</dbReference>
<evidence type="ECO:0000313" key="14">
    <source>
        <dbReference type="Proteomes" id="UP000094020"/>
    </source>
</evidence>
<dbReference type="InterPro" id="IPR027417">
    <property type="entry name" value="P-loop_NTPase"/>
</dbReference>
<dbReference type="Pfam" id="PF00005">
    <property type="entry name" value="ABC_tran"/>
    <property type="match status" value="2"/>
</dbReference>
<protein>
    <recommendedName>
        <fullName evidence="15">Cadmium ion transporter</fullName>
    </recommendedName>
</protein>
<keyword evidence="5" id="KW-0547">Nucleotide-binding</keyword>
<reference evidence="13" key="2">
    <citation type="submission" date="2024-02" db="EMBL/GenBank/DDBJ databases">
        <title>Comparative genomics of Cryptococcus and Kwoniella reveals pathogenesis evolution and contrasting modes of karyotype evolution via chromosome fusion or intercentromeric recombination.</title>
        <authorList>
            <person name="Coelho M.A."/>
            <person name="David-Palma M."/>
            <person name="Shea T."/>
            <person name="Bowers K."/>
            <person name="McGinley-Smith S."/>
            <person name="Mohammad A.W."/>
            <person name="Gnirke A."/>
            <person name="Yurkov A.M."/>
            <person name="Nowrousian M."/>
            <person name="Sun S."/>
            <person name="Cuomo C.A."/>
            <person name="Heitman J."/>
        </authorList>
    </citation>
    <scope>NUCLEOTIDE SEQUENCE</scope>
    <source>
        <strain evidence="13">CBS 10737</strain>
    </source>
</reference>
<evidence type="ECO:0000259" key="12">
    <source>
        <dbReference type="PROSITE" id="PS50929"/>
    </source>
</evidence>
<feature type="compositionally biased region" description="Basic residues" evidence="9">
    <location>
        <begin position="72"/>
        <end position="85"/>
    </location>
</feature>
<gene>
    <name evidence="13" type="ORF">I206_107562</name>
</gene>
<proteinExistence type="predicted"/>
<dbReference type="KEGG" id="kpin:30174263"/>
<feature type="domain" description="ABC transporter" evidence="11">
    <location>
        <begin position="568"/>
        <end position="800"/>
    </location>
</feature>
<comment type="subcellular location">
    <subcellularLocation>
        <location evidence="1">Membrane</location>
        <topology evidence="1">Multi-pass membrane protein</topology>
    </subcellularLocation>
</comment>
<dbReference type="Pfam" id="PF00664">
    <property type="entry name" value="ABC_membrane"/>
    <property type="match status" value="2"/>
</dbReference>
<dbReference type="FunFam" id="1.20.1560.10:FF:000013">
    <property type="entry name" value="ABC transporter C family member 2"/>
    <property type="match status" value="1"/>
</dbReference>
<feature type="region of interest" description="Disordered" evidence="9">
    <location>
        <begin position="520"/>
        <end position="576"/>
    </location>
</feature>
<feature type="compositionally biased region" description="Polar residues" evidence="9">
    <location>
        <begin position="824"/>
        <end position="835"/>
    </location>
</feature>
<dbReference type="RefSeq" id="XP_070059646.1">
    <property type="nucleotide sequence ID" value="XM_070203545.1"/>
</dbReference>
<feature type="transmembrane region" description="Helical" evidence="10">
    <location>
        <begin position="883"/>
        <end position="905"/>
    </location>
</feature>
<keyword evidence="6" id="KW-0067">ATP-binding</keyword>
<keyword evidence="4" id="KW-0677">Repeat</keyword>
<evidence type="ECO:0000259" key="11">
    <source>
        <dbReference type="PROSITE" id="PS50893"/>
    </source>
</evidence>
<dbReference type="PROSITE" id="PS00211">
    <property type="entry name" value="ABC_TRANSPORTER_1"/>
    <property type="match status" value="2"/>
</dbReference>
<dbReference type="FunFam" id="3.40.50.300:FF:000997">
    <property type="entry name" value="Multidrug resistance-associated protein 1"/>
    <property type="match status" value="1"/>
</dbReference>
<feature type="compositionally biased region" description="Basic and acidic residues" evidence="9">
    <location>
        <begin position="520"/>
        <end position="543"/>
    </location>
</feature>
<feature type="transmembrane region" description="Helical" evidence="10">
    <location>
        <begin position="415"/>
        <end position="438"/>
    </location>
</feature>
<dbReference type="InterPro" id="IPR017871">
    <property type="entry name" value="ABC_transporter-like_CS"/>
</dbReference>
<feature type="transmembrane region" description="Helical" evidence="10">
    <location>
        <begin position="1023"/>
        <end position="1041"/>
    </location>
</feature>
<dbReference type="Gene3D" id="3.40.50.300">
    <property type="entry name" value="P-loop containing nucleotide triphosphate hydrolases"/>
    <property type="match status" value="2"/>
</dbReference>
<evidence type="ECO:0000256" key="9">
    <source>
        <dbReference type="SAM" id="MobiDB-lite"/>
    </source>
</evidence>
<dbReference type="InterPro" id="IPR003439">
    <property type="entry name" value="ABC_transporter-like_ATP-bd"/>
</dbReference>
<keyword evidence="14" id="KW-1185">Reference proteome</keyword>
<dbReference type="InterPro" id="IPR011527">
    <property type="entry name" value="ABC1_TM_dom"/>
</dbReference>
<keyword evidence="8 10" id="KW-0472">Membrane</keyword>
<dbReference type="Proteomes" id="UP000094020">
    <property type="component" value="Chromosome 11"/>
</dbReference>
<evidence type="ECO:0000256" key="7">
    <source>
        <dbReference type="ARBA" id="ARBA00022989"/>
    </source>
</evidence>
<dbReference type="Gene3D" id="1.20.1560.10">
    <property type="entry name" value="ABC transporter type 1, transmembrane domain"/>
    <property type="match status" value="2"/>
</dbReference>
<name>A0AAJ8LCF6_9TREE</name>